<evidence type="ECO:0000256" key="2">
    <source>
        <dbReference type="ARBA" id="ARBA00022540"/>
    </source>
</evidence>
<organism evidence="6 7">
    <name type="scientific">Tilletia horrida</name>
    <dbReference type="NCBI Taxonomy" id="155126"/>
    <lineage>
        <taxon>Eukaryota</taxon>
        <taxon>Fungi</taxon>
        <taxon>Dikarya</taxon>
        <taxon>Basidiomycota</taxon>
        <taxon>Ustilaginomycotina</taxon>
        <taxon>Exobasidiomycetes</taxon>
        <taxon>Tilletiales</taxon>
        <taxon>Tilletiaceae</taxon>
        <taxon>Tilletia</taxon>
    </lineage>
</organism>
<evidence type="ECO:0000256" key="4">
    <source>
        <dbReference type="HAMAP-Rule" id="MF_03007"/>
    </source>
</evidence>
<dbReference type="HAMAP" id="MF_03007">
    <property type="entry name" value="eIF3h"/>
    <property type="match status" value="1"/>
</dbReference>
<dbReference type="PANTHER" id="PTHR10410">
    <property type="entry name" value="EUKARYOTIC TRANSLATION INITIATION FACTOR 3 -RELATED"/>
    <property type="match status" value="1"/>
</dbReference>
<dbReference type="Pfam" id="PF01398">
    <property type="entry name" value="JAB"/>
    <property type="match status" value="1"/>
</dbReference>
<accession>A0AAN6GFS8</accession>
<dbReference type="PROSITE" id="PS50249">
    <property type="entry name" value="MPN"/>
    <property type="match status" value="1"/>
</dbReference>
<keyword evidence="2 4" id="KW-0396">Initiation factor</keyword>
<dbReference type="CDD" id="cd08065">
    <property type="entry name" value="MPN_eIF3h"/>
    <property type="match status" value="1"/>
</dbReference>
<dbReference type="AlphaFoldDB" id="A0AAN6GFS8"/>
<keyword evidence="7" id="KW-1185">Reference proteome</keyword>
<evidence type="ECO:0000313" key="6">
    <source>
        <dbReference type="EMBL" id="KAK0539126.1"/>
    </source>
</evidence>
<evidence type="ECO:0000256" key="1">
    <source>
        <dbReference type="ARBA" id="ARBA00022490"/>
    </source>
</evidence>
<proteinExistence type="inferred from homology"/>
<gene>
    <name evidence="6" type="ORF">OC842_001060</name>
</gene>
<dbReference type="Pfam" id="PF19445">
    <property type="entry name" value="eIF3h_C"/>
    <property type="match status" value="2"/>
</dbReference>
<dbReference type="GO" id="GO:0033290">
    <property type="term" value="C:eukaryotic 48S preinitiation complex"/>
    <property type="evidence" value="ECO:0007669"/>
    <property type="project" value="UniProtKB-UniRule"/>
</dbReference>
<feature type="domain" description="MPN" evidence="5">
    <location>
        <begin position="52"/>
        <end position="207"/>
    </location>
</feature>
<dbReference type="InterPro" id="IPR050242">
    <property type="entry name" value="JAMM_MPN+_peptidase_M67A"/>
</dbReference>
<dbReference type="GO" id="GO:0001732">
    <property type="term" value="P:formation of cytoplasmic translation initiation complex"/>
    <property type="evidence" value="ECO:0007669"/>
    <property type="project" value="UniProtKB-UniRule"/>
</dbReference>
<comment type="subunit">
    <text evidence="4">Component of the eukaryotic translation initiation factor 3 (eIF-3) complex.</text>
</comment>
<keyword evidence="1 4" id="KW-0963">Cytoplasm</keyword>
<dbReference type="InterPro" id="IPR045810">
    <property type="entry name" value="eIF3h_C"/>
</dbReference>
<dbReference type="GO" id="GO:0016282">
    <property type="term" value="C:eukaryotic 43S preinitiation complex"/>
    <property type="evidence" value="ECO:0007669"/>
    <property type="project" value="UniProtKB-UniRule"/>
</dbReference>
<comment type="caution">
    <text evidence="6">The sequence shown here is derived from an EMBL/GenBank/DDBJ whole genome shotgun (WGS) entry which is preliminary data.</text>
</comment>
<comment type="subcellular location">
    <subcellularLocation>
        <location evidence="4">Cytoplasm</location>
    </subcellularLocation>
</comment>
<dbReference type="InterPro" id="IPR027524">
    <property type="entry name" value="eIF3h"/>
</dbReference>
<evidence type="ECO:0000313" key="7">
    <source>
        <dbReference type="Proteomes" id="UP001176521"/>
    </source>
</evidence>
<dbReference type="GO" id="GO:0008237">
    <property type="term" value="F:metallopeptidase activity"/>
    <property type="evidence" value="ECO:0007669"/>
    <property type="project" value="InterPro"/>
</dbReference>
<dbReference type="EMBL" id="JAPDMQ010000035">
    <property type="protein sequence ID" value="KAK0539126.1"/>
    <property type="molecule type" value="Genomic_DNA"/>
</dbReference>
<evidence type="ECO:0000259" key="5">
    <source>
        <dbReference type="PROSITE" id="PS50249"/>
    </source>
</evidence>
<comment type="similarity">
    <text evidence="4">Belongs to the eIF-3 subunit H family.</text>
</comment>
<dbReference type="GO" id="GO:0005852">
    <property type="term" value="C:eukaryotic translation initiation factor 3 complex"/>
    <property type="evidence" value="ECO:0007669"/>
    <property type="project" value="UniProtKB-UniRule"/>
</dbReference>
<dbReference type="GO" id="GO:0003743">
    <property type="term" value="F:translation initiation factor activity"/>
    <property type="evidence" value="ECO:0007669"/>
    <property type="project" value="UniProtKB-UniRule"/>
</dbReference>
<dbReference type="InterPro" id="IPR000555">
    <property type="entry name" value="JAMM/MPN+_dom"/>
</dbReference>
<comment type="function">
    <text evidence="4">Component of the eukaryotic translation initiation factor 3 (eIF-3) complex, which is involved in protein synthesis of a specialized repertoire of mRNAs and, together with other initiation factors, stimulates binding of mRNA and methionyl-tRNAi to the 40S ribosome. The eIF-3 complex specifically targets and initiates translation of a subset of mRNAs involved in cell proliferation.</text>
</comment>
<sequence>MASAAAASRPARPAGAATIASAAAAAAAASSAMRPIDERAISELESDAVTSVQLDGLALIKIIKHSRDAHPAGAAGALVGMDVGDVLDVSNCFAWPASATVAHASRERAEGEEAEERGLKGAVRHTAAMIRLLRDVNSDANPVGMYTSCFLGSFLTSTVIDGLAAVSALMERDGATSKQKAVLLVHDLAQSAQGNAAIKAYKFAPNFLEAHRKGRFHSQSLIDNKITFSNILVEVPVVLHNTALLNAFLATLSSVPAPPQSVVPANDADYLSLNAATQPAIQPSYSSLTLALGPVLSSSLEATLESVDDFIAEAGNVGYQARQLARERARAEAWLARRRAENAAREAQGLEPLPGGTPEEMARMFKLGQEPNRLESLLLLNQLDGAAKHLADTSAVGVVQLHAARTGAA</sequence>
<keyword evidence="3 4" id="KW-0648">Protein biosynthesis</keyword>
<dbReference type="Proteomes" id="UP001176521">
    <property type="component" value="Unassembled WGS sequence"/>
</dbReference>
<reference evidence="6" key="1">
    <citation type="journal article" date="2023" name="PhytoFront">
        <title>Draft Genome Resources of Seven Strains of Tilletia horrida, Causal Agent of Kernel Smut of Rice.</title>
        <authorList>
            <person name="Khanal S."/>
            <person name="Antony Babu S."/>
            <person name="Zhou X.G."/>
        </authorList>
    </citation>
    <scope>NUCLEOTIDE SEQUENCE</scope>
    <source>
        <strain evidence="6">TX3</strain>
    </source>
</reference>
<name>A0AAN6GFS8_9BASI</name>
<evidence type="ECO:0000256" key="3">
    <source>
        <dbReference type="ARBA" id="ARBA00022917"/>
    </source>
</evidence>
<dbReference type="Gene3D" id="3.40.140.10">
    <property type="entry name" value="Cytidine Deaminase, domain 2"/>
    <property type="match status" value="1"/>
</dbReference>
<protein>
    <recommendedName>
        <fullName evidence="4">Eukaryotic translation initiation factor 3 subunit H</fullName>
        <shortName evidence="4">eIF3h</shortName>
    </recommendedName>
</protein>
<dbReference type="InterPro" id="IPR037518">
    <property type="entry name" value="MPN"/>
</dbReference>